<protein>
    <submittedName>
        <fullName evidence="1">Uncharacterized protein</fullName>
    </submittedName>
</protein>
<proteinExistence type="predicted"/>
<name>A0A0H5RDK5_9EUKA</name>
<dbReference type="AlphaFoldDB" id="A0A0H5RDK5"/>
<organism evidence="1">
    <name type="scientific">Spongospora subterranea</name>
    <dbReference type="NCBI Taxonomy" id="70186"/>
    <lineage>
        <taxon>Eukaryota</taxon>
        <taxon>Sar</taxon>
        <taxon>Rhizaria</taxon>
        <taxon>Endomyxa</taxon>
        <taxon>Phytomyxea</taxon>
        <taxon>Plasmodiophorida</taxon>
        <taxon>Plasmodiophoridae</taxon>
        <taxon>Spongospora</taxon>
    </lineage>
</organism>
<sequence length="99" mass="11548">MSNTVSTRTRIRSSRVWQSERWADFSHREDRQTMQSPTTQILAVDFPYSRSTYDCDFVTTTFGERYCVGNPTSWIGSIIWIWLRDFPPMIDGVARESGT</sequence>
<accession>A0A0H5RDK5</accession>
<dbReference type="EMBL" id="HACM01011868">
    <property type="protein sequence ID" value="CRZ12310.1"/>
    <property type="molecule type" value="Transcribed_RNA"/>
</dbReference>
<reference evidence="1" key="1">
    <citation type="submission" date="2015-04" db="EMBL/GenBank/DDBJ databases">
        <title>The genome sequence of the plant pathogenic Rhizarian Plasmodiophora brassicae reveals insights in its biotrophic life cycle and the origin of chitin synthesis.</title>
        <authorList>
            <person name="Schwelm A."/>
            <person name="Fogelqvist J."/>
            <person name="Knaust A."/>
            <person name="Julke S."/>
            <person name="Lilja T."/>
            <person name="Dhandapani V."/>
            <person name="Bonilla-Rosso G."/>
            <person name="Karlsson M."/>
            <person name="Shevchenko A."/>
            <person name="Choi S.R."/>
            <person name="Kim H.G."/>
            <person name="Park J.Y."/>
            <person name="Lim Y.P."/>
            <person name="Ludwig-Muller J."/>
            <person name="Dixelius C."/>
        </authorList>
    </citation>
    <scope>NUCLEOTIDE SEQUENCE</scope>
    <source>
        <tissue evidence="1">Potato root galls</tissue>
    </source>
</reference>
<evidence type="ECO:0000313" key="1">
    <source>
        <dbReference type="EMBL" id="CRZ12310.1"/>
    </source>
</evidence>